<dbReference type="PROSITE" id="PS50850">
    <property type="entry name" value="MFS"/>
    <property type="match status" value="1"/>
</dbReference>
<dbReference type="Proteomes" id="UP000007266">
    <property type="component" value="Linkage group 2"/>
</dbReference>
<keyword evidence="5" id="KW-0406">Ion transport</keyword>
<dbReference type="OMA" id="FCSLGRI"/>
<evidence type="ECO:0000256" key="6">
    <source>
        <dbReference type="ARBA" id="ARBA00023136"/>
    </source>
</evidence>
<protein>
    <submittedName>
        <fullName evidence="9">Organic cation transporter-like protein</fullName>
    </submittedName>
</protein>
<keyword evidence="2" id="KW-0813">Transport</keyword>
<feature type="transmembrane region" description="Helical" evidence="7">
    <location>
        <begin position="333"/>
        <end position="352"/>
    </location>
</feature>
<gene>
    <name evidence="9" type="primary">AUGUSTUS-3.0.2_04419</name>
    <name evidence="9" type="ORF">TcasGA2_TC004419</name>
</gene>
<accession>D6WD21</accession>
<feature type="transmembrane region" description="Helical" evidence="7">
    <location>
        <begin position="457"/>
        <end position="475"/>
    </location>
</feature>
<dbReference type="PANTHER" id="PTHR24064">
    <property type="entry name" value="SOLUTE CARRIER FAMILY 22 MEMBER"/>
    <property type="match status" value="1"/>
</dbReference>
<feature type="transmembrane region" description="Helical" evidence="7">
    <location>
        <begin position="162"/>
        <end position="179"/>
    </location>
</feature>
<dbReference type="KEGG" id="tca:660281"/>
<dbReference type="PRINTS" id="PR00122">
    <property type="entry name" value="VACATPASE"/>
</dbReference>
<evidence type="ECO:0000313" key="9">
    <source>
        <dbReference type="EMBL" id="EEZ98813.2"/>
    </source>
</evidence>
<dbReference type="InterPro" id="IPR005828">
    <property type="entry name" value="MFS_sugar_transport-like"/>
</dbReference>
<evidence type="ECO:0000256" key="2">
    <source>
        <dbReference type="ARBA" id="ARBA00022448"/>
    </source>
</evidence>
<proteinExistence type="predicted"/>
<feature type="transmembrane region" description="Helical" evidence="7">
    <location>
        <begin position="481"/>
        <end position="500"/>
    </location>
</feature>
<feature type="transmembrane region" description="Helical" evidence="7">
    <location>
        <begin position="26"/>
        <end position="48"/>
    </location>
</feature>
<dbReference type="OrthoDB" id="5296287at2759"/>
<feature type="transmembrane region" description="Helical" evidence="7">
    <location>
        <begin position="415"/>
        <end position="436"/>
    </location>
</feature>
<keyword evidence="4 7" id="KW-1133">Transmembrane helix</keyword>
<feature type="domain" description="Major facilitator superfamily (MFS) profile" evidence="8">
    <location>
        <begin position="35"/>
        <end position="505"/>
    </location>
</feature>
<evidence type="ECO:0000256" key="1">
    <source>
        <dbReference type="ARBA" id="ARBA00004141"/>
    </source>
</evidence>
<evidence type="ECO:0000256" key="4">
    <source>
        <dbReference type="ARBA" id="ARBA00022989"/>
    </source>
</evidence>
<feature type="transmembrane region" description="Helical" evidence="7">
    <location>
        <begin position="389"/>
        <end position="409"/>
    </location>
</feature>
<feature type="transmembrane region" description="Helical" evidence="7">
    <location>
        <begin position="246"/>
        <end position="263"/>
    </location>
</feature>
<reference evidence="9 10" key="2">
    <citation type="journal article" date="2010" name="Nucleic Acids Res.">
        <title>BeetleBase in 2010: revisions to provide comprehensive genomic information for Tribolium castaneum.</title>
        <authorList>
            <person name="Kim H.S."/>
            <person name="Murphy T."/>
            <person name="Xia J."/>
            <person name="Caragea D."/>
            <person name="Park Y."/>
            <person name="Beeman R.W."/>
            <person name="Lorenzen M.D."/>
            <person name="Butcher S."/>
            <person name="Manak J.R."/>
            <person name="Brown S.J."/>
        </authorList>
    </citation>
    <scope>GENOME REANNOTATION</scope>
    <source>
        <strain evidence="9 10">Georgia GA2</strain>
    </source>
</reference>
<dbReference type="InterPro" id="IPR020846">
    <property type="entry name" value="MFS_dom"/>
</dbReference>
<dbReference type="AlphaFoldDB" id="D6WD21"/>
<dbReference type="GO" id="GO:0046961">
    <property type="term" value="F:proton-transporting ATPase activity, rotational mechanism"/>
    <property type="evidence" value="ECO:0007669"/>
    <property type="project" value="InterPro"/>
</dbReference>
<dbReference type="GO" id="GO:0033179">
    <property type="term" value="C:proton-transporting V-type ATPase, V0 domain"/>
    <property type="evidence" value="ECO:0007669"/>
    <property type="project" value="InterPro"/>
</dbReference>
<dbReference type="EMBL" id="KQ971311">
    <property type="protein sequence ID" value="EEZ98813.2"/>
    <property type="molecule type" value="Genomic_DNA"/>
</dbReference>
<comment type="subcellular location">
    <subcellularLocation>
        <location evidence="1">Membrane</location>
        <topology evidence="1">Multi-pass membrane protein</topology>
    </subcellularLocation>
</comment>
<dbReference type="SUPFAM" id="SSF103473">
    <property type="entry name" value="MFS general substrate transporter"/>
    <property type="match status" value="1"/>
</dbReference>
<evidence type="ECO:0000256" key="5">
    <source>
        <dbReference type="ARBA" id="ARBA00023065"/>
    </source>
</evidence>
<reference evidence="9 10" key="1">
    <citation type="journal article" date="2008" name="Nature">
        <title>The genome of the model beetle and pest Tribolium castaneum.</title>
        <authorList>
            <consortium name="Tribolium Genome Sequencing Consortium"/>
            <person name="Richards S."/>
            <person name="Gibbs R.A."/>
            <person name="Weinstock G.M."/>
            <person name="Brown S.J."/>
            <person name="Denell R."/>
            <person name="Beeman R.W."/>
            <person name="Gibbs R."/>
            <person name="Beeman R.W."/>
            <person name="Brown S.J."/>
            <person name="Bucher G."/>
            <person name="Friedrich M."/>
            <person name="Grimmelikhuijzen C.J."/>
            <person name="Klingler M."/>
            <person name="Lorenzen M."/>
            <person name="Richards S."/>
            <person name="Roth S."/>
            <person name="Schroder R."/>
            <person name="Tautz D."/>
            <person name="Zdobnov E.M."/>
            <person name="Muzny D."/>
            <person name="Gibbs R.A."/>
            <person name="Weinstock G.M."/>
            <person name="Attaway T."/>
            <person name="Bell S."/>
            <person name="Buhay C.J."/>
            <person name="Chandrabose M.N."/>
            <person name="Chavez D."/>
            <person name="Clerk-Blankenburg K.P."/>
            <person name="Cree A."/>
            <person name="Dao M."/>
            <person name="Davis C."/>
            <person name="Chacko J."/>
            <person name="Dinh H."/>
            <person name="Dugan-Rocha S."/>
            <person name="Fowler G."/>
            <person name="Garner T.T."/>
            <person name="Garnes J."/>
            <person name="Gnirke A."/>
            <person name="Hawes A."/>
            <person name="Hernandez J."/>
            <person name="Hines S."/>
            <person name="Holder M."/>
            <person name="Hume J."/>
            <person name="Jhangiani S.N."/>
            <person name="Joshi V."/>
            <person name="Khan Z.M."/>
            <person name="Jackson L."/>
            <person name="Kovar C."/>
            <person name="Kowis A."/>
            <person name="Lee S."/>
            <person name="Lewis L.R."/>
            <person name="Margolis J."/>
            <person name="Morgan M."/>
            <person name="Nazareth L.V."/>
            <person name="Nguyen N."/>
            <person name="Okwuonu G."/>
            <person name="Parker D."/>
            <person name="Richards S."/>
            <person name="Ruiz S.J."/>
            <person name="Santibanez J."/>
            <person name="Savard J."/>
            <person name="Scherer S.E."/>
            <person name="Schneider B."/>
            <person name="Sodergren E."/>
            <person name="Tautz D."/>
            <person name="Vattahil S."/>
            <person name="Villasana D."/>
            <person name="White C.S."/>
            <person name="Wright R."/>
            <person name="Park Y."/>
            <person name="Beeman R.W."/>
            <person name="Lord J."/>
            <person name="Oppert B."/>
            <person name="Lorenzen M."/>
            <person name="Brown S."/>
            <person name="Wang L."/>
            <person name="Savard J."/>
            <person name="Tautz D."/>
            <person name="Richards S."/>
            <person name="Weinstock G."/>
            <person name="Gibbs R.A."/>
            <person name="Liu Y."/>
            <person name="Worley K."/>
            <person name="Weinstock G."/>
            <person name="Elsik C.G."/>
            <person name="Reese J.T."/>
            <person name="Elhaik E."/>
            <person name="Landan G."/>
            <person name="Graur D."/>
            <person name="Arensburger P."/>
            <person name="Atkinson P."/>
            <person name="Beeman R.W."/>
            <person name="Beidler J."/>
            <person name="Brown S.J."/>
            <person name="Demuth J.P."/>
            <person name="Drury D.W."/>
            <person name="Du Y.Z."/>
            <person name="Fujiwara H."/>
            <person name="Lorenzen M."/>
            <person name="Maselli V."/>
            <person name="Osanai M."/>
            <person name="Park Y."/>
            <person name="Robertson H.M."/>
            <person name="Tu Z."/>
            <person name="Wang J.J."/>
            <person name="Wang S."/>
            <person name="Richards S."/>
            <person name="Song H."/>
            <person name="Zhang L."/>
            <person name="Sodergren E."/>
            <person name="Werner D."/>
            <person name="Stanke M."/>
            <person name="Morgenstern B."/>
            <person name="Solovyev V."/>
            <person name="Kosarev P."/>
            <person name="Brown G."/>
            <person name="Chen H.C."/>
            <person name="Ermolaeva O."/>
            <person name="Hlavina W."/>
            <person name="Kapustin Y."/>
            <person name="Kiryutin B."/>
            <person name="Kitts P."/>
            <person name="Maglott D."/>
            <person name="Pruitt K."/>
            <person name="Sapojnikov V."/>
            <person name="Souvorov A."/>
            <person name="Mackey A.J."/>
            <person name="Waterhouse R.M."/>
            <person name="Wyder S."/>
            <person name="Zdobnov E.M."/>
            <person name="Zdobnov E.M."/>
            <person name="Wyder S."/>
            <person name="Kriventseva E.V."/>
            <person name="Kadowaki T."/>
            <person name="Bork P."/>
            <person name="Aranda M."/>
            <person name="Bao R."/>
            <person name="Beermann A."/>
            <person name="Berns N."/>
            <person name="Bolognesi R."/>
            <person name="Bonneton F."/>
            <person name="Bopp D."/>
            <person name="Brown S.J."/>
            <person name="Bucher G."/>
            <person name="Butts T."/>
            <person name="Chaumot A."/>
            <person name="Denell R.E."/>
            <person name="Ferrier D.E."/>
            <person name="Friedrich M."/>
            <person name="Gordon C.M."/>
            <person name="Jindra M."/>
            <person name="Klingler M."/>
            <person name="Lan Q."/>
            <person name="Lattorff H.M."/>
            <person name="Laudet V."/>
            <person name="von Levetsow C."/>
            <person name="Liu Z."/>
            <person name="Lutz R."/>
            <person name="Lynch J.A."/>
            <person name="da Fonseca R.N."/>
            <person name="Posnien N."/>
            <person name="Reuter R."/>
            <person name="Roth S."/>
            <person name="Savard J."/>
            <person name="Schinko J.B."/>
            <person name="Schmitt C."/>
            <person name="Schoppmeier M."/>
            <person name="Schroder R."/>
            <person name="Shippy T.D."/>
            <person name="Simonnet F."/>
            <person name="Marques-Souza H."/>
            <person name="Tautz D."/>
            <person name="Tomoyasu Y."/>
            <person name="Trauner J."/>
            <person name="Van der Zee M."/>
            <person name="Vervoort M."/>
            <person name="Wittkopp N."/>
            <person name="Wimmer E.A."/>
            <person name="Yang X."/>
            <person name="Jones A.K."/>
            <person name="Sattelle D.B."/>
            <person name="Ebert P.R."/>
            <person name="Nelson D."/>
            <person name="Scott J.G."/>
            <person name="Beeman R.W."/>
            <person name="Muthukrishnan S."/>
            <person name="Kramer K.J."/>
            <person name="Arakane Y."/>
            <person name="Beeman R.W."/>
            <person name="Zhu Q."/>
            <person name="Hogenkamp D."/>
            <person name="Dixit R."/>
            <person name="Oppert B."/>
            <person name="Jiang H."/>
            <person name="Zou Z."/>
            <person name="Marshall J."/>
            <person name="Elpidina E."/>
            <person name="Vinokurov K."/>
            <person name="Oppert C."/>
            <person name="Zou Z."/>
            <person name="Evans J."/>
            <person name="Lu Z."/>
            <person name="Zhao P."/>
            <person name="Sumathipala N."/>
            <person name="Altincicek B."/>
            <person name="Vilcinskas A."/>
            <person name="Williams M."/>
            <person name="Hultmark D."/>
            <person name="Hetru C."/>
            <person name="Jiang H."/>
            <person name="Grimmelikhuijzen C.J."/>
            <person name="Hauser F."/>
            <person name="Cazzamali G."/>
            <person name="Williamson M."/>
            <person name="Park Y."/>
            <person name="Li B."/>
            <person name="Tanaka Y."/>
            <person name="Predel R."/>
            <person name="Neupert S."/>
            <person name="Schachtner J."/>
            <person name="Verleyen P."/>
            <person name="Raible F."/>
            <person name="Bork P."/>
            <person name="Friedrich M."/>
            <person name="Walden K.K."/>
            <person name="Robertson H.M."/>
            <person name="Angeli S."/>
            <person name="Foret S."/>
            <person name="Bucher G."/>
            <person name="Schuetz S."/>
            <person name="Maleszka R."/>
            <person name="Wimmer E.A."/>
            <person name="Beeman R.W."/>
            <person name="Lorenzen M."/>
            <person name="Tomoyasu Y."/>
            <person name="Miller S.C."/>
            <person name="Grossmann D."/>
            <person name="Bucher G."/>
        </authorList>
    </citation>
    <scope>NUCLEOTIDE SEQUENCE [LARGE SCALE GENOMIC DNA]</scope>
    <source>
        <strain evidence="9 10">Georgia GA2</strain>
    </source>
</reference>
<feature type="transmembrane region" description="Helical" evidence="7">
    <location>
        <begin position="220"/>
        <end position="240"/>
    </location>
</feature>
<keyword evidence="10" id="KW-1185">Reference proteome</keyword>
<dbReference type="InterPro" id="IPR000245">
    <property type="entry name" value="ATPase_proteolipid_csu"/>
</dbReference>
<evidence type="ECO:0000256" key="7">
    <source>
        <dbReference type="SAM" id="Phobius"/>
    </source>
</evidence>
<keyword evidence="6 7" id="KW-0472">Membrane</keyword>
<evidence type="ECO:0000313" key="10">
    <source>
        <dbReference type="Proteomes" id="UP000007266"/>
    </source>
</evidence>
<organism evidence="9 10">
    <name type="scientific">Tribolium castaneum</name>
    <name type="common">Red flour beetle</name>
    <dbReference type="NCBI Taxonomy" id="7070"/>
    <lineage>
        <taxon>Eukaryota</taxon>
        <taxon>Metazoa</taxon>
        <taxon>Ecdysozoa</taxon>
        <taxon>Arthropoda</taxon>
        <taxon>Hexapoda</taxon>
        <taxon>Insecta</taxon>
        <taxon>Pterygota</taxon>
        <taxon>Neoptera</taxon>
        <taxon>Endopterygota</taxon>
        <taxon>Coleoptera</taxon>
        <taxon>Polyphaga</taxon>
        <taxon>Cucujiformia</taxon>
        <taxon>Tenebrionidae</taxon>
        <taxon>Tenebrionidae incertae sedis</taxon>
        <taxon>Tribolium</taxon>
    </lineage>
</organism>
<evidence type="ECO:0000259" key="8">
    <source>
        <dbReference type="PROSITE" id="PS50850"/>
    </source>
</evidence>
<name>D6WD21_TRICA</name>
<evidence type="ECO:0000256" key="3">
    <source>
        <dbReference type="ARBA" id="ARBA00022692"/>
    </source>
</evidence>
<sequence length="543" mass="60733">MSSETDDNVFDQVMFQVGNSGKFQKIYNFIFNLVFVFVATMANFNTIISLSTPEHWCKVPGKATNMSIDLWKNLTIPRTNSSESEFSQCSMFNKSDDYYSVTDCLHGWEYDQTYYTQTIVSQENWVCDSKMHATNLLVFGKIGEILGTIFSQLGDIYGRRPVFYAGILTVVIGRLGLLACKGFYLLFVAFLIIGNLSGMALFQAPLVISVEISSVEDRAMIPLLQCVGWTVGLCLSPLIFWVVGDWVPFTVITTVPVLVFLFFRPCMIESPRWLASKGKIKECVVELKKIAKVNRTQLSDKLLVTLNNKPVSEEKNFGVMSLFGSWKLAKKSILIITGWICQMMIYFILFFNVSNLKGNPFMNYFWQGLAELPGYFLGKYLSDAVGRKYTKFAAFIGLGIVAIILAYVLSISGNIIIITVCGSIMKCISSIAFYAINLQTLEIYPTCLRQTGSSMGFLVASLFGILTPYVTYLGTSINASLPYVIIVILAAAGAIFGMFIPETLNEKLPESIREAEEFGADQKVWDFPRGKLFTHKPVPNNVL</sequence>
<dbReference type="HOGENOM" id="CLU_001265_33_4_1"/>
<dbReference type="Pfam" id="PF00083">
    <property type="entry name" value="Sugar_tr"/>
    <property type="match status" value="1"/>
</dbReference>
<feature type="transmembrane region" description="Helical" evidence="7">
    <location>
        <begin position="185"/>
        <end position="208"/>
    </location>
</feature>
<dbReference type="InterPro" id="IPR036259">
    <property type="entry name" value="MFS_trans_sf"/>
</dbReference>
<keyword evidence="3 7" id="KW-0812">Transmembrane</keyword>
<dbReference type="Gene3D" id="1.20.1250.20">
    <property type="entry name" value="MFS general substrate transporter like domains"/>
    <property type="match status" value="1"/>
</dbReference>